<reference evidence="2" key="1">
    <citation type="submission" date="2017-04" db="EMBL/GenBank/DDBJ databases">
        <title>Plasmodium gonderi genome.</title>
        <authorList>
            <person name="Arisue N."/>
            <person name="Honma H."/>
            <person name="Kawai S."/>
            <person name="Tougan T."/>
            <person name="Tanabe K."/>
            <person name="Horii T."/>
        </authorList>
    </citation>
    <scope>NUCLEOTIDE SEQUENCE [LARGE SCALE GENOMIC DNA]</scope>
    <source>
        <strain evidence="2">ATCC 30045</strain>
    </source>
</reference>
<name>A0A1Y1JPF4_PLAGO</name>
<dbReference type="Proteomes" id="UP000195521">
    <property type="component" value="Unassembled WGS sequence"/>
</dbReference>
<keyword evidence="2" id="KW-1185">Reference proteome</keyword>
<dbReference type="EMBL" id="BDQF01000014">
    <property type="protein sequence ID" value="GAW83137.1"/>
    <property type="molecule type" value="Genomic_DNA"/>
</dbReference>
<protein>
    <submittedName>
        <fullName evidence="1">Uncharacterized protein</fullName>
    </submittedName>
</protein>
<dbReference type="GeneID" id="39749880"/>
<dbReference type="OMA" id="FFSWGTM"/>
<proteinExistence type="predicted"/>
<gene>
    <name evidence="1" type="ORF">PGO_134090</name>
</gene>
<dbReference type="AlphaFoldDB" id="A0A1Y1JPF4"/>
<evidence type="ECO:0000313" key="2">
    <source>
        <dbReference type="Proteomes" id="UP000195521"/>
    </source>
</evidence>
<comment type="caution">
    <text evidence="1">The sequence shown here is derived from an EMBL/GenBank/DDBJ whole genome shotgun (WGS) entry which is preliminary data.</text>
</comment>
<organism evidence="1 2">
    <name type="scientific">Plasmodium gonderi</name>
    <dbReference type="NCBI Taxonomy" id="77519"/>
    <lineage>
        <taxon>Eukaryota</taxon>
        <taxon>Sar</taxon>
        <taxon>Alveolata</taxon>
        <taxon>Apicomplexa</taxon>
        <taxon>Aconoidasida</taxon>
        <taxon>Haemosporida</taxon>
        <taxon>Plasmodiidae</taxon>
        <taxon>Plasmodium</taxon>
        <taxon>Plasmodium (Plasmodium)</taxon>
    </lineage>
</organism>
<sequence length="415" mass="48628">MEQDIEREREEEREAIYPFQPSFSFEHYEEPIKYNLERMAKIFSSSYFFDGNSWTSLQKPLVLKKTVFDDDRILVLKKIDSRNAPIELEASLSGKYDIKVYKNKDILLCIEGEQKILMKLPITQNIITWNIPERLPLLHKSWTPIIYMLNQGNVFIRITPEKCLVISKVNDKDSFKVSCIDYSEGFCCCHPINNLALLYGSYEQQQDCNIMKLPKLPLSKGLYNYFIHFFSWGTMIVPKAIDVFKGPLCSFKKSTIALIIIPPKMHIYVELRSTSPVATSIKYKKDFLITARKPYLTDLEIYLIIQNKLIKYDYSYDLRLNKDKAPISNIHIPFKFKISKEEKEKKKSNPYYKCKWTFIDSLDQTLLTESCNSPSTHIMSQDLACIFDAETGTYYSTDYGIQHCKAFKKLRVYKK</sequence>
<accession>A0A1Y1JPF4</accession>
<evidence type="ECO:0000313" key="1">
    <source>
        <dbReference type="EMBL" id="GAW83137.1"/>
    </source>
</evidence>
<dbReference type="RefSeq" id="XP_028545726.1">
    <property type="nucleotide sequence ID" value="XM_028689925.1"/>
</dbReference>
<dbReference type="OrthoDB" id="373682at2759"/>